<dbReference type="InterPro" id="IPR011042">
    <property type="entry name" value="6-blade_b-propeller_TolB-like"/>
</dbReference>
<keyword evidence="3" id="KW-0378">Hydrolase</keyword>
<evidence type="ECO:0000259" key="2">
    <source>
        <dbReference type="Pfam" id="PF00930"/>
    </source>
</evidence>
<gene>
    <name evidence="3" type="ORF">SAMN05421858_2307</name>
</gene>
<dbReference type="Pfam" id="PF00326">
    <property type="entry name" value="Peptidase_S9"/>
    <property type="match status" value="1"/>
</dbReference>
<dbReference type="Pfam" id="PF07676">
    <property type="entry name" value="PD40"/>
    <property type="match status" value="1"/>
</dbReference>
<dbReference type="InterPro" id="IPR029058">
    <property type="entry name" value="AB_hydrolase_fold"/>
</dbReference>
<dbReference type="GO" id="GO:0006508">
    <property type="term" value="P:proteolysis"/>
    <property type="evidence" value="ECO:0007669"/>
    <property type="project" value="InterPro"/>
</dbReference>
<dbReference type="AlphaFoldDB" id="A0A1N7B2W7"/>
<dbReference type="SUPFAM" id="SSF82171">
    <property type="entry name" value="DPP6 N-terminal domain-like"/>
    <property type="match status" value="1"/>
</dbReference>
<evidence type="ECO:0000313" key="3">
    <source>
        <dbReference type="EMBL" id="SIR45588.1"/>
    </source>
</evidence>
<dbReference type="GO" id="GO:0004177">
    <property type="term" value="F:aminopeptidase activity"/>
    <property type="evidence" value="ECO:0007669"/>
    <property type="project" value="UniProtKB-KW"/>
</dbReference>
<accession>A0A1N7B2W7</accession>
<dbReference type="PANTHER" id="PTHR11731">
    <property type="entry name" value="PROTEASE FAMILY S9B,C DIPEPTIDYL-PEPTIDASE IV-RELATED"/>
    <property type="match status" value="1"/>
</dbReference>
<feature type="domain" description="Peptidase S9 prolyl oligopeptidase catalytic" evidence="1">
    <location>
        <begin position="451"/>
        <end position="643"/>
    </location>
</feature>
<evidence type="ECO:0000313" key="4">
    <source>
        <dbReference type="Proteomes" id="UP000186914"/>
    </source>
</evidence>
<dbReference type="SUPFAM" id="SSF53474">
    <property type="entry name" value="alpha/beta-Hydrolases"/>
    <property type="match status" value="1"/>
</dbReference>
<dbReference type="GO" id="GO:0008239">
    <property type="term" value="F:dipeptidyl-peptidase activity"/>
    <property type="evidence" value="ECO:0007669"/>
    <property type="project" value="TreeGrafter"/>
</dbReference>
<dbReference type="Pfam" id="PF00930">
    <property type="entry name" value="DPPIV_N"/>
    <property type="match status" value="1"/>
</dbReference>
<reference evidence="4" key="1">
    <citation type="submission" date="2017-01" db="EMBL/GenBank/DDBJ databases">
        <authorList>
            <person name="Varghese N."/>
            <person name="Submissions S."/>
        </authorList>
    </citation>
    <scope>NUCLEOTIDE SEQUENCE [LARGE SCALE GENOMIC DNA]</scope>
    <source>
        <strain evidence="4">CGMCC 1.7737</strain>
    </source>
</reference>
<dbReference type="Gene3D" id="2.120.10.30">
    <property type="entry name" value="TolB, C-terminal domain"/>
    <property type="match status" value="2"/>
</dbReference>
<dbReference type="OrthoDB" id="33195at2157"/>
<name>A0A1N7B2W7_9EURY</name>
<dbReference type="InterPro" id="IPR050278">
    <property type="entry name" value="Serine_Prot_S9B/DPPIV"/>
</dbReference>
<keyword evidence="3" id="KW-0031">Aminopeptidase</keyword>
<dbReference type="Proteomes" id="UP000186914">
    <property type="component" value="Unassembled WGS sequence"/>
</dbReference>
<dbReference type="RefSeq" id="WP_076430363.1">
    <property type="nucleotide sequence ID" value="NZ_FTNO01000002.1"/>
</dbReference>
<dbReference type="InterPro" id="IPR001375">
    <property type="entry name" value="Peptidase_S9_cat"/>
</dbReference>
<feature type="domain" description="Dipeptidylpeptidase IV N-terminal" evidence="2">
    <location>
        <begin position="194"/>
        <end position="336"/>
    </location>
</feature>
<sequence length="658" mass="73323">MPSNLTLSDVLDVEYPAPPSWSCDGEFLAVTLYEDDGKALFVSDRTGERTWRFSPENGFVTEISWSPTAAELLVATDEGDLFLADPNGQTTSRLIAGPDDREAYTWSNDGSRFAFYRDGRPVVRDVATGSERTYDAPERGPFLAESRMFAWSDGDTHLAYRFVDDETTQVGVINVEADELVWRTRDTMASQNPTWLADGRVVFDQRGEGGRVRRIVAVDPEDGEETILAREIDRERGVVSQGAPEVSPDGTRIALALPLDGWDHIHVVDTETGERTQLTEGTFEDKGVADGTPQWIDDETLVFSSNRNDFGERHIFSVTLSGETEPLVEAAGTNVYPRPSPSGDGLAYLHADAQRSPEIRVDTVDVGDETHRLTQSAVESWPVPLVEPERIEFESAGRCIDGYLLDPRKSNTVADDATDLPAVVCVHGGPMRQMRDGWHPSRSYSLFYTFHQYLAEKGYVGLFVNYRGGIGYGREFRQAIAGVRGADEIEDVARAGEFLKGLDYVDADSVAVWGLSYGGYATLQVLGTHPDVFALGINLAGLADLELYRDWAEETKYPRAASAEVLRMGGEPWEVPDRWAEASPATHMDNYEVPLYNFHGTGDRYVNFEQLDLVVESLTDLGKEFDADYYPDENHVFSKRATWERTLKKVERVLETEL</sequence>
<dbReference type="GO" id="GO:0008236">
    <property type="term" value="F:serine-type peptidase activity"/>
    <property type="evidence" value="ECO:0007669"/>
    <property type="project" value="InterPro"/>
</dbReference>
<keyword evidence="4" id="KW-1185">Reference proteome</keyword>
<organism evidence="3 4">
    <name type="scientific">Haladaptatus litoreus</name>
    <dbReference type="NCBI Taxonomy" id="553468"/>
    <lineage>
        <taxon>Archaea</taxon>
        <taxon>Methanobacteriati</taxon>
        <taxon>Methanobacteriota</taxon>
        <taxon>Stenosarchaea group</taxon>
        <taxon>Halobacteria</taxon>
        <taxon>Halobacteriales</taxon>
        <taxon>Haladaptataceae</taxon>
        <taxon>Haladaptatus</taxon>
    </lineage>
</organism>
<evidence type="ECO:0000259" key="1">
    <source>
        <dbReference type="Pfam" id="PF00326"/>
    </source>
</evidence>
<dbReference type="Gene3D" id="3.40.50.1820">
    <property type="entry name" value="alpha/beta hydrolase"/>
    <property type="match status" value="1"/>
</dbReference>
<dbReference type="PANTHER" id="PTHR11731:SF193">
    <property type="entry name" value="DIPEPTIDYL PEPTIDASE 9"/>
    <property type="match status" value="1"/>
</dbReference>
<dbReference type="EMBL" id="FTNO01000002">
    <property type="protein sequence ID" value="SIR45588.1"/>
    <property type="molecule type" value="Genomic_DNA"/>
</dbReference>
<dbReference type="InterPro" id="IPR002469">
    <property type="entry name" value="Peptidase_S9B_N"/>
</dbReference>
<dbReference type="InterPro" id="IPR011659">
    <property type="entry name" value="WD40"/>
</dbReference>
<keyword evidence="3" id="KW-0645">Protease</keyword>
<proteinExistence type="predicted"/>
<protein>
    <submittedName>
        <fullName evidence="3">Dipeptidyl aminopeptidase/acylaminoacyl peptidase</fullName>
    </submittedName>
</protein>